<reference evidence="17" key="1">
    <citation type="submission" date="2017-01" db="EMBL/GenBank/DDBJ databases">
        <title>Genome Analysis of Deinococcus marmoris KOPRI26562.</title>
        <authorList>
            <person name="Kim J.H."/>
            <person name="Oh H.-M."/>
        </authorList>
    </citation>
    <scope>NUCLEOTIDE SEQUENCE [LARGE SCALE GENOMIC DNA]</scope>
    <source>
        <strain evidence="17">PAMC 26633</strain>
    </source>
</reference>
<dbReference type="GO" id="GO:0006011">
    <property type="term" value="P:UDP-alpha-D-glucose metabolic process"/>
    <property type="evidence" value="ECO:0007669"/>
    <property type="project" value="InterPro"/>
</dbReference>
<dbReference type="PRINTS" id="PR01440">
    <property type="entry name" value="CELLSNTHASEB"/>
</dbReference>
<evidence type="ECO:0000256" key="7">
    <source>
        <dbReference type="ARBA" id="ARBA00022475"/>
    </source>
</evidence>
<keyword evidence="11 15" id="KW-0135">Cellulose biosynthesis</keyword>
<dbReference type="Gene3D" id="2.60.120.260">
    <property type="entry name" value="Galactose-binding domain-like"/>
    <property type="match status" value="2"/>
</dbReference>
<evidence type="ECO:0000256" key="1">
    <source>
        <dbReference type="ARBA" id="ARBA00002057"/>
    </source>
</evidence>
<keyword evidence="12 15" id="KW-1133">Transmembrane helix</keyword>
<dbReference type="InterPro" id="IPR018513">
    <property type="entry name" value="Cell_synthase_bac"/>
</dbReference>
<dbReference type="Pfam" id="PF03170">
    <property type="entry name" value="BcsB"/>
    <property type="match status" value="1"/>
</dbReference>
<evidence type="ECO:0000256" key="12">
    <source>
        <dbReference type="ARBA" id="ARBA00022989"/>
    </source>
</evidence>
<comment type="subcellular location">
    <subcellularLocation>
        <location evidence="2">Cell inner membrane</location>
        <topology evidence="2">Single-pass membrane protein</topology>
    </subcellularLocation>
</comment>
<evidence type="ECO:0000256" key="8">
    <source>
        <dbReference type="ARBA" id="ARBA00022519"/>
    </source>
</evidence>
<evidence type="ECO:0000313" key="17">
    <source>
        <dbReference type="Proteomes" id="UP000214720"/>
    </source>
</evidence>
<protein>
    <recommendedName>
        <fullName evidence="6 15">Cyclic di-GMP-binding protein</fullName>
    </recommendedName>
    <alternativeName>
        <fullName evidence="14 15">Cellulose synthase regulatory subunit</fullName>
    </alternativeName>
</protein>
<dbReference type="AlphaFoldDB" id="A0A226WQN7"/>
<proteinExistence type="inferred from homology"/>
<evidence type="ECO:0000256" key="11">
    <source>
        <dbReference type="ARBA" id="ARBA00022916"/>
    </source>
</evidence>
<sequence>MFAALSCGSTVRATAVKEPVLFSTASADQAGSADSTPVEVAGLPANADAKAEAVKRADGSGIVHIPFSSLGAYRTLNLRGLEDIRSVNVGVRLDRKVKSAHLRLTYSYSPALLFSMSHLKVSINDEVITTLAFNAEHAGRPVTQEIDIDPRLLTDYSQLQLRLIAHYSLDHCEDPSNSALWADVSPSSEIVLDEEPIPLPNELSLLPAPFFDSHDVDPLRLPFVLAQTASNETLRAAGIVASWFGVLADYRRASFPVSSALPSDASAVIVGRADELPRGLLAVKIDGPALLVMDNPAAPMRKLLIVTGKSAEDVDSAVYALVLKKPGVSGSLARLSHVEPDAVRKPYDAPRWIPVDRPVRFTELTDHPNQLQTVGGTPETIELDLRVPADLVSWNDVGVPVDLRYRYTAPSVQNNSALSIEMNQQMIKSYRLTPADTRGGMLATGDSADAAQRSTTEFEIPSFLIGSTNRLGIRFNLDSQKSTLCSGASSNPARAAVDSDSSVDFSRFVHYAAMPNLAFFSGSGFPYTRLADLSQTVVVVRAKPAPQELEALLIMLGHMGKWTGYPALRVTIARPNELVQSPARYADKDVLLIGGSLSAPLVADWGTSVPLIAGAATGGMRRAALARNEGMRPPAAGTPLTLSQASPLAAIYGFQSPVKTGRTAIALVSSDAKSMRILLDAFDTPRLSAQIHGDVVVVRSGSVQSAQIGEPYFVGRIPWHARILGLATRHPVLLGLISVLAGLLLAAGVFNFLHRLAERRQEV</sequence>
<evidence type="ECO:0000256" key="13">
    <source>
        <dbReference type="ARBA" id="ARBA00023136"/>
    </source>
</evidence>
<dbReference type="InterPro" id="IPR003920">
    <property type="entry name" value="Cell_synth_B"/>
</dbReference>
<comment type="function">
    <text evidence="1 15">Binds the cellulose synthase activator, bis-(3'-5') cyclic diguanylic acid (c-di-GMP).</text>
</comment>
<comment type="caution">
    <text evidence="16">The sequence shown here is derived from an EMBL/GenBank/DDBJ whole genome shotgun (WGS) entry which is preliminary data.</text>
</comment>
<dbReference type="GO" id="GO:0005886">
    <property type="term" value="C:plasma membrane"/>
    <property type="evidence" value="ECO:0007669"/>
    <property type="project" value="UniProtKB-SubCell"/>
</dbReference>
<dbReference type="Proteomes" id="UP000214720">
    <property type="component" value="Unassembled WGS sequence"/>
</dbReference>
<comment type="subunit">
    <text evidence="5 15">Tightly associated with the cellulose synthase catalytic subunit.</text>
</comment>
<dbReference type="PANTHER" id="PTHR39083">
    <property type="entry name" value="CYCLIC DI-GMP-BINDING PROTEIN"/>
    <property type="match status" value="1"/>
</dbReference>
<organism evidence="16 17">
    <name type="scientific">Caballeronia sordidicola</name>
    <name type="common">Burkholderia sordidicola</name>
    <dbReference type="NCBI Taxonomy" id="196367"/>
    <lineage>
        <taxon>Bacteria</taxon>
        <taxon>Pseudomonadati</taxon>
        <taxon>Pseudomonadota</taxon>
        <taxon>Betaproteobacteria</taxon>
        <taxon>Burkholderiales</taxon>
        <taxon>Burkholderiaceae</taxon>
        <taxon>Caballeronia</taxon>
    </lineage>
</organism>
<dbReference type="UniPathway" id="UPA00694"/>
<evidence type="ECO:0000256" key="14">
    <source>
        <dbReference type="ARBA" id="ARBA00033444"/>
    </source>
</evidence>
<comment type="pathway">
    <text evidence="3 15">Glycan metabolism; bacterial cellulose biosynthesis.</text>
</comment>
<evidence type="ECO:0000256" key="2">
    <source>
        <dbReference type="ARBA" id="ARBA00004377"/>
    </source>
</evidence>
<comment type="similarity">
    <text evidence="4 15">Belongs to the AcsB/BcsB family.</text>
</comment>
<evidence type="ECO:0000256" key="4">
    <source>
        <dbReference type="ARBA" id="ARBA00010714"/>
    </source>
</evidence>
<dbReference type="PANTHER" id="PTHR39083:SF1">
    <property type="entry name" value="CYCLIC DI-GMP-BINDING PROTEIN"/>
    <property type="match status" value="1"/>
</dbReference>
<feature type="transmembrane region" description="Helical" evidence="15">
    <location>
        <begin position="732"/>
        <end position="753"/>
    </location>
</feature>
<evidence type="ECO:0000256" key="3">
    <source>
        <dbReference type="ARBA" id="ARBA00005186"/>
    </source>
</evidence>
<keyword evidence="8 15" id="KW-0997">Cell inner membrane</keyword>
<keyword evidence="7 15" id="KW-1003">Cell membrane</keyword>
<dbReference type="EMBL" id="MTHB01000246">
    <property type="protein sequence ID" value="OXC73506.1"/>
    <property type="molecule type" value="Genomic_DNA"/>
</dbReference>
<keyword evidence="10 15" id="KW-0812">Transmembrane</keyword>
<dbReference type="RefSeq" id="WP_179258532.1">
    <property type="nucleotide sequence ID" value="NZ_MTHB01000246.1"/>
</dbReference>
<name>A0A226WQN7_CABSO</name>
<evidence type="ECO:0000256" key="15">
    <source>
        <dbReference type="RuleBase" id="RU365021"/>
    </source>
</evidence>
<dbReference type="GO" id="GO:0030244">
    <property type="term" value="P:cellulose biosynthetic process"/>
    <property type="evidence" value="ECO:0007669"/>
    <property type="project" value="UniProtKB-KW"/>
</dbReference>
<evidence type="ECO:0000256" key="9">
    <source>
        <dbReference type="ARBA" id="ARBA00022636"/>
    </source>
</evidence>
<accession>A0A226WQN7</accession>
<dbReference type="NCBIfam" id="NF008323">
    <property type="entry name" value="PRK11114.1-1"/>
    <property type="match status" value="1"/>
</dbReference>
<evidence type="ECO:0000313" key="16">
    <source>
        <dbReference type="EMBL" id="OXC73506.1"/>
    </source>
</evidence>
<evidence type="ECO:0000256" key="5">
    <source>
        <dbReference type="ARBA" id="ARBA00011437"/>
    </source>
</evidence>
<evidence type="ECO:0000256" key="10">
    <source>
        <dbReference type="ARBA" id="ARBA00022692"/>
    </source>
</evidence>
<evidence type="ECO:0000256" key="6">
    <source>
        <dbReference type="ARBA" id="ARBA00021844"/>
    </source>
</evidence>
<keyword evidence="13 15" id="KW-0472">Membrane</keyword>
<keyword evidence="9 15" id="KW-0973">c-di-GMP</keyword>
<gene>
    <name evidence="16" type="ORF">BSU04_35540</name>
</gene>